<organism evidence="2 3">
    <name type="scientific">Pseudomonas fluorescens</name>
    <dbReference type="NCBI Taxonomy" id="294"/>
    <lineage>
        <taxon>Bacteria</taxon>
        <taxon>Pseudomonadati</taxon>
        <taxon>Pseudomonadota</taxon>
        <taxon>Gammaproteobacteria</taxon>
        <taxon>Pseudomonadales</taxon>
        <taxon>Pseudomonadaceae</taxon>
        <taxon>Pseudomonas</taxon>
    </lineage>
</organism>
<dbReference type="RefSeq" id="WP_154914189.1">
    <property type="nucleotide sequence ID" value="NZ_CABVIK010000036.1"/>
</dbReference>
<sequence>MAKQSHSPTNADAVKWTSSSNIRIQTDAGLEPQSLYNNGLNMLKVYVDFDIFDGDTCINGQISQGTLNQSVSLINFVSLGEVYPDVTTPTLYDSSPTWQGFATSRSSNEFNHRPTGTTGIKSSAADDELPEQVILYLLYNGPLPSTNTRQIGVKIDSMDGVISYCSEYLGDGDHPLTIKLLEGFKLKYDDFTVKATNMWVAPNGASDINTQLPPNVPSQINFWRQINFTIRLNNTDAKLLSLMSTYSPIAIPNATRKRNSFCTDLYIWSERTGDTQDILPFCINGCPTTMARIATGPIKKVEPDSEVGIRATLIFRMCTNTEIYFPDTSKTLITIFDECGNSGTFFINNDLPTYVAATKTKPATINSESFNPFSLNQNSDYGDYKPYTLVNTNGGTLLYYNDPKVALEAQTCNSIYSSVRGYAMNIQACYDEGQYVYRFYQVRNGANIVLSWDAYIAIADHPHVLIGKPDNPLCPDSSTDTAFNIWPIWTTGELAIYFTNNHSLIKASSKTSAKDGNWFYVEYEVNASDLNNVINNYPQYRWRLLPVID</sequence>
<accession>A0A5E7QJU8</accession>
<name>A0A5E7QJU8_PSEFL</name>
<gene>
    <name evidence="2" type="ORF">PS870_06375</name>
</gene>
<evidence type="ECO:0000313" key="3">
    <source>
        <dbReference type="Proteomes" id="UP000349468"/>
    </source>
</evidence>
<feature type="compositionally biased region" description="Polar residues" evidence="1">
    <location>
        <begin position="103"/>
        <end position="121"/>
    </location>
</feature>
<dbReference type="AlphaFoldDB" id="A0A5E7QJU8"/>
<protein>
    <submittedName>
        <fullName evidence="2">Uncharacterized protein</fullName>
    </submittedName>
</protein>
<reference evidence="2 3" key="1">
    <citation type="submission" date="2019-09" db="EMBL/GenBank/DDBJ databases">
        <authorList>
            <person name="Chandra G."/>
            <person name="Truman W A."/>
        </authorList>
    </citation>
    <scope>NUCLEOTIDE SEQUENCE [LARGE SCALE GENOMIC DNA]</scope>
    <source>
        <strain evidence="2">PS870</strain>
    </source>
</reference>
<evidence type="ECO:0000256" key="1">
    <source>
        <dbReference type="SAM" id="MobiDB-lite"/>
    </source>
</evidence>
<evidence type="ECO:0000313" key="2">
    <source>
        <dbReference type="EMBL" id="VVP61570.1"/>
    </source>
</evidence>
<dbReference type="EMBL" id="CABVIK010000036">
    <property type="protein sequence ID" value="VVP61570.1"/>
    <property type="molecule type" value="Genomic_DNA"/>
</dbReference>
<feature type="region of interest" description="Disordered" evidence="1">
    <location>
        <begin position="103"/>
        <end position="123"/>
    </location>
</feature>
<dbReference type="Proteomes" id="UP000349468">
    <property type="component" value="Unassembled WGS sequence"/>
</dbReference>
<proteinExistence type="predicted"/>